<dbReference type="Pfam" id="PF13470">
    <property type="entry name" value="PIN_3"/>
    <property type="match status" value="1"/>
</dbReference>
<dbReference type="Proteomes" id="UP000470951">
    <property type="component" value="Unassembled WGS sequence"/>
</dbReference>
<dbReference type="GO" id="GO:0004518">
    <property type="term" value="F:nuclease activity"/>
    <property type="evidence" value="ECO:0007669"/>
    <property type="project" value="UniProtKB-KW"/>
</dbReference>
<feature type="domain" description="PIN" evidence="5">
    <location>
        <begin position="3"/>
        <end position="106"/>
    </location>
</feature>
<dbReference type="AlphaFoldDB" id="A0A7K3RJE7"/>
<comment type="caution">
    <text evidence="7">The sequence shown here is derived from an EMBL/GenBank/DDBJ whole genome shotgun (WGS) entry which is preliminary data.</text>
</comment>
<evidence type="ECO:0000313" key="8">
    <source>
        <dbReference type="Proteomes" id="UP000470951"/>
    </source>
</evidence>
<evidence type="ECO:0000256" key="1">
    <source>
        <dbReference type="ARBA" id="ARBA00022722"/>
    </source>
</evidence>
<evidence type="ECO:0000313" key="7">
    <source>
        <dbReference type="EMBL" id="NEC02294.1"/>
    </source>
</evidence>
<keyword evidence="4" id="KW-0460">Magnesium</keyword>
<gene>
    <name evidence="7" type="ORF">G3I58_30640</name>
</gene>
<organism evidence="7 8">
    <name type="scientific">Streptomyces anulatus</name>
    <name type="common">Streptomyces chrysomallus</name>
    <dbReference type="NCBI Taxonomy" id="1892"/>
    <lineage>
        <taxon>Bacteria</taxon>
        <taxon>Bacillati</taxon>
        <taxon>Actinomycetota</taxon>
        <taxon>Actinomycetes</taxon>
        <taxon>Kitasatosporales</taxon>
        <taxon>Streptomycetaceae</taxon>
        <taxon>Streptomyces</taxon>
    </lineage>
</organism>
<name>A0A7K3RJE7_STRAQ</name>
<dbReference type="GO" id="GO:0016787">
    <property type="term" value="F:hydrolase activity"/>
    <property type="evidence" value="ECO:0007669"/>
    <property type="project" value="UniProtKB-KW"/>
</dbReference>
<evidence type="ECO:0000259" key="5">
    <source>
        <dbReference type="Pfam" id="PF13470"/>
    </source>
</evidence>
<proteinExistence type="predicted"/>
<evidence type="ECO:0000256" key="3">
    <source>
        <dbReference type="ARBA" id="ARBA00022801"/>
    </source>
</evidence>
<dbReference type="SUPFAM" id="SSF88723">
    <property type="entry name" value="PIN domain-like"/>
    <property type="match status" value="1"/>
</dbReference>
<keyword evidence="2" id="KW-0479">Metal-binding</keyword>
<dbReference type="InterPro" id="IPR002716">
    <property type="entry name" value="PIN_dom"/>
</dbReference>
<keyword evidence="3" id="KW-0378">Hydrolase</keyword>
<keyword evidence="1" id="KW-0540">Nuclease</keyword>
<sequence>MQRVVLDTCVLYPNYLRDTLLRLAEAELYEPLWSVDILDELTRNVAERIGDQGAKGLVDAMAGAFPESLVSGYTALIPAMTNDPKDRHVLAAAIGGHAHAVVTLNLKDFPAAASEPYGIEVLHPDEFLLDMLDLAPVEIGIVLRTQVNSYRREPRDLHGLLDRIGAGGAAQFAAEFRRRL</sequence>
<evidence type="ECO:0000256" key="2">
    <source>
        <dbReference type="ARBA" id="ARBA00022723"/>
    </source>
</evidence>
<evidence type="ECO:0000259" key="6">
    <source>
        <dbReference type="Pfam" id="PF26343"/>
    </source>
</evidence>
<dbReference type="Pfam" id="PF26343">
    <property type="entry name" value="VapC50_C"/>
    <property type="match status" value="1"/>
</dbReference>
<protein>
    <submittedName>
        <fullName evidence="7">PIN domain-containing protein</fullName>
    </submittedName>
</protein>
<accession>A0A7K3RJE7</accession>
<dbReference type="InterPro" id="IPR029060">
    <property type="entry name" value="PIN-like_dom_sf"/>
</dbReference>
<dbReference type="GO" id="GO:0046872">
    <property type="term" value="F:metal ion binding"/>
    <property type="evidence" value="ECO:0007669"/>
    <property type="project" value="UniProtKB-KW"/>
</dbReference>
<evidence type="ECO:0000256" key="4">
    <source>
        <dbReference type="ARBA" id="ARBA00022842"/>
    </source>
</evidence>
<reference evidence="7 8" key="1">
    <citation type="submission" date="2020-01" db="EMBL/GenBank/DDBJ databases">
        <title>Insect and environment-associated Actinomycetes.</title>
        <authorList>
            <person name="Currrie C."/>
            <person name="Chevrette M."/>
            <person name="Carlson C."/>
            <person name="Stubbendieck R."/>
            <person name="Wendt-Pienkowski E."/>
        </authorList>
    </citation>
    <scope>NUCLEOTIDE SEQUENCE [LARGE SCALE GENOMIC DNA]</scope>
    <source>
        <strain evidence="7 8">SID7903</strain>
    </source>
</reference>
<feature type="domain" description="VapC50 C-terminal" evidence="6">
    <location>
        <begin position="124"/>
        <end position="178"/>
    </location>
</feature>
<dbReference type="EMBL" id="JAAGMS010000335">
    <property type="protein sequence ID" value="NEC02294.1"/>
    <property type="molecule type" value="Genomic_DNA"/>
</dbReference>
<dbReference type="InterPro" id="IPR058652">
    <property type="entry name" value="VapC50_C"/>
</dbReference>
<dbReference type="RefSeq" id="WP_164221454.1">
    <property type="nucleotide sequence ID" value="NZ_JAAGMS010000335.1"/>
</dbReference>